<dbReference type="Pfam" id="PF00176">
    <property type="entry name" value="SNF2-rel_dom"/>
    <property type="match status" value="1"/>
</dbReference>
<sequence length="679" mass="78826">MAKEWIEWLEISQPTARQPHASQDRVDVSSKRCPRCGWLDQRSVSECFRCGYDYLTGDLHTDYFQNHPIGIPAPTIQTVNFEDWKFKTPQPRPLKASAGAAPSVATPDAQASDPLTAFFLRLQAEHLRLVQGFETLIALDDLDILHYEHQLQAALTALNTMRGQALLADEVGLGKTIEAGIILKELSRRRLIRRILIITPASLMKQWQDELMTKFGEEFLIASKEEDWLQDKVITSFSRLRLPKKPQRTAHGERSPVEGGAQAMLTQDYDLLIIDEAHKLKHRATQRYKFVSKIKKKYVLMLTATPVHNNLTELYNLITILKPGLLGTVRSFKRHFVASSDARRPKNEQYLKQILANVMIRNRRSDVNITFPDRHSAIYHLDLTDEERQLYTAVSEYIRHEFKAQTKHQYHLLSLTTLQKELCSSSRAVRLTLQKMADRSHYPDAVRARLREFIALANAVTRNRKIEALKEILENFPGKFLIFTEFLQTMHYIQEHLEAAGIQTQLFHGGLNFLQRTDAIRNFERSARVLISTQTGGEGFNLQFCHQLINYDLPWNPMMVEQRIGRLHRLGQQHDVLIFNFSVRDTIEAHVLDLLSRKIRMFELVVGELDLILSEIEDKKTFEHRIQEIWLTSKNDHDMRQRFDRFGERLIHARKGFDKHKEAEILTSELFEECPLRTP</sequence>
<dbReference type="Proteomes" id="UP000649604">
    <property type="component" value="Unassembled WGS sequence"/>
</dbReference>
<reference evidence="4" key="1">
    <citation type="submission" date="2019-11" db="EMBL/GenBank/DDBJ databases">
        <title>Microbial mats filling the niche in hypersaline microbial mats.</title>
        <authorList>
            <person name="Wong H.L."/>
            <person name="Macleod F.I."/>
            <person name="White R.A. III"/>
            <person name="Burns B.P."/>
        </authorList>
    </citation>
    <scope>NUCLEOTIDE SEQUENCE</scope>
    <source>
        <strain evidence="4">Rbin_158</strain>
    </source>
</reference>
<dbReference type="CDD" id="cd18793">
    <property type="entry name" value="SF2_C_SNF"/>
    <property type="match status" value="1"/>
</dbReference>
<dbReference type="GO" id="GO:0016787">
    <property type="term" value="F:hydrolase activity"/>
    <property type="evidence" value="ECO:0007669"/>
    <property type="project" value="UniProtKB-KW"/>
</dbReference>
<dbReference type="GO" id="GO:0005524">
    <property type="term" value="F:ATP binding"/>
    <property type="evidence" value="ECO:0007669"/>
    <property type="project" value="InterPro"/>
</dbReference>
<keyword evidence="1" id="KW-0378">Hydrolase</keyword>
<accession>A0A9D5Q6H3</accession>
<comment type="caution">
    <text evidence="4">The sequence shown here is derived from an EMBL/GenBank/DDBJ whole genome shotgun (WGS) entry which is preliminary data.</text>
</comment>
<feature type="domain" description="Helicase C-terminal" evidence="3">
    <location>
        <begin position="468"/>
        <end position="612"/>
    </location>
</feature>
<dbReference type="PROSITE" id="PS51192">
    <property type="entry name" value="HELICASE_ATP_BIND_1"/>
    <property type="match status" value="1"/>
</dbReference>
<evidence type="ECO:0000259" key="2">
    <source>
        <dbReference type="PROSITE" id="PS51192"/>
    </source>
</evidence>
<dbReference type="InterPro" id="IPR027417">
    <property type="entry name" value="P-loop_NTPase"/>
</dbReference>
<evidence type="ECO:0000256" key="1">
    <source>
        <dbReference type="ARBA" id="ARBA00022801"/>
    </source>
</evidence>
<dbReference type="SMART" id="SM00490">
    <property type="entry name" value="HELICc"/>
    <property type="match status" value="1"/>
</dbReference>
<proteinExistence type="predicted"/>
<dbReference type="Gene3D" id="3.40.50.300">
    <property type="entry name" value="P-loop containing nucleotide triphosphate hydrolases"/>
    <property type="match status" value="1"/>
</dbReference>
<evidence type="ECO:0000313" key="4">
    <source>
        <dbReference type="EMBL" id="MBD3325844.1"/>
    </source>
</evidence>
<dbReference type="GO" id="GO:0004386">
    <property type="term" value="F:helicase activity"/>
    <property type="evidence" value="ECO:0007669"/>
    <property type="project" value="UniProtKB-KW"/>
</dbReference>
<dbReference type="InterPro" id="IPR001650">
    <property type="entry name" value="Helicase_C-like"/>
</dbReference>
<dbReference type="PANTHER" id="PTHR10799">
    <property type="entry name" value="SNF2/RAD54 HELICASE FAMILY"/>
    <property type="match status" value="1"/>
</dbReference>
<gene>
    <name evidence="4" type="ORF">GF339_14760</name>
</gene>
<dbReference type="EMBL" id="WJJP01000480">
    <property type="protein sequence ID" value="MBD3325844.1"/>
    <property type="molecule type" value="Genomic_DNA"/>
</dbReference>
<organism evidence="4 5">
    <name type="scientific">candidate division KSB3 bacterium</name>
    <dbReference type="NCBI Taxonomy" id="2044937"/>
    <lineage>
        <taxon>Bacteria</taxon>
        <taxon>candidate division KSB3</taxon>
    </lineage>
</organism>
<dbReference type="InterPro" id="IPR000330">
    <property type="entry name" value="SNF2_N"/>
</dbReference>
<evidence type="ECO:0000259" key="3">
    <source>
        <dbReference type="PROSITE" id="PS51194"/>
    </source>
</evidence>
<feature type="domain" description="Helicase ATP-binding" evidence="2">
    <location>
        <begin position="156"/>
        <end position="324"/>
    </location>
</feature>
<dbReference type="InterPro" id="IPR038718">
    <property type="entry name" value="SNF2-like_sf"/>
</dbReference>
<dbReference type="InterPro" id="IPR049730">
    <property type="entry name" value="SNF2/RAD54-like_C"/>
</dbReference>
<dbReference type="InterPro" id="IPR014001">
    <property type="entry name" value="Helicase_ATP-bd"/>
</dbReference>
<name>A0A9D5Q6H3_9BACT</name>
<keyword evidence="4" id="KW-0547">Nucleotide-binding</keyword>
<keyword evidence="4" id="KW-0067">ATP-binding</keyword>
<protein>
    <submittedName>
        <fullName evidence="4">ATP-dependent helicase</fullName>
    </submittedName>
</protein>
<dbReference type="SMART" id="SM00487">
    <property type="entry name" value="DEXDc"/>
    <property type="match status" value="1"/>
</dbReference>
<dbReference type="PROSITE" id="PS51194">
    <property type="entry name" value="HELICASE_CTER"/>
    <property type="match status" value="1"/>
</dbReference>
<dbReference type="Pfam" id="PF00271">
    <property type="entry name" value="Helicase_C"/>
    <property type="match status" value="1"/>
</dbReference>
<dbReference type="Gene3D" id="3.40.50.10810">
    <property type="entry name" value="Tandem AAA-ATPase domain"/>
    <property type="match status" value="1"/>
</dbReference>
<dbReference type="SUPFAM" id="SSF52540">
    <property type="entry name" value="P-loop containing nucleoside triphosphate hydrolases"/>
    <property type="match status" value="2"/>
</dbReference>
<keyword evidence="4" id="KW-0347">Helicase</keyword>
<dbReference type="AlphaFoldDB" id="A0A9D5Q6H3"/>
<evidence type="ECO:0000313" key="5">
    <source>
        <dbReference type="Proteomes" id="UP000649604"/>
    </source>
</evidence>